<evidence type="ECO:0008006" key="4">
    <source>
        <dbReference type="Google" id="ProtNLM"/>
    </source>
</evidence>
<accession>A0A6G0X588</accession>
<organism evidence="2 3">
    <name type="scientific">Aphanomyces euteiches</name>
    <dbReference type="NCBI Taxonomy" id="100861"/>
    <lineage>
        <taxon>Eukaryota</taxon>
        <taxon>Sar</taxon>
        <taxon>Stramenopiles</taxon>
        <taxon>Oomycota</taxon>
        <taxon>Saprolegniomycetes</taxon>
        <taxon>Saprolegniales</taxon>
        <taxon>Verrucalvaceae</taxon>
        <taxon>Aphanomyces</taxon>
    </lineage>
</organism>
<comment type="caution">
    <text evidence="2">The sequence shown here is derived from an EMBL/GenBank/DDBJ whole genome shotgun (WGS) entry which is preliminary data.</text>
</comment>
<dbReference type="AlphaFoldDB" id="A0A6G0X588"/>
<sequence length="393" mass="45559">MKVDCPIDEAKLKKRQYNREKQRLFQARLVNQMVSLKDEVASLEAELRRLKLEPVNGSRSDALPWKEVATGLREETFRALHTNRQLRGKHQEQKELIEMLKAWVNIQTRHGATLSSPSRTWRNVTLLASSRSRSMGYEWITAHLYLNTEAVFQRYAFPSVQSEEISGDFDIDFANPDEIQYIWRYQKEVDLPLELVADSFRDHVWRTMMLGGFVILHTEVLDGMPDQMIYRHTITNPSETVNYLGREYREEGRVVFVGQNIHDDEILPSGSLQRNRMAWVVLERLAPCRTRARILHLNSHYFTKQGYVTMDEEAQLWGCDLSFTPDDKKISVFQQHVSRMGYDVAYICRSKFESACSLGATSYCTSQASSPCIPYGHQPFGRILITESAQMPH</sequence>
<dbReference type="CDD" id="cd14686">
    <property type="entry name" value="bZIP"/>
    <property type="match status" value="1"/>
</dbReference>
<dbReference type="Proteomes" id="UP000481153">
    <property type="component" value="Unassembled WGS sequence"/>
</dbReference>
<name>A0A6G0X588_9STRA</name>
<evidence type="ECO:0000313" key="2">
    <source>
        <dbReference type="EMBL" id="KAF0735079.1"/>
    </source>
</evidence>
<feature type="coiled-coil region" evidence="1">
    <location>
        <begin position="7"/>
        <end position="53"/>
    </location>
</feature>
<reference evidence="2 3" key="1">
    <citation type="submission" date="2019-07" db="EMBL/GenBank/DDBJ databases">
        <title>Genomics analysis of Aphanomyces spp. identifies a new class of oomycete effector associated with host adaptation.</title>
        <authorList>
            <person name="Gaulin E."/>
        </authorList>
    </citation>
    <scope>NUCLEOTIDE SEQUENCE [LARGE SCALE GENOMIC DNA]</scope>
    <source>
        <strain evidence="2 3">ATCC 201684</strain>
    </source>
</reference>
<evidence type="ECO:0000256" key="1">
    <source>
        <dbReference type="SAM" id="Coils"/>
    </source>
</evidence>
<keyword evidence="1" id="KW-0175">Coiled coil</keyword>
<gene>
    <name evidence="2" type="ORF">Ae201684_008292</name>
</gene>
<dbReference type="EMBL" id="VJMJ01000101">
    <property type="protein sequence ID" value="KAF0735079.1"/>
    <property type="molecule type" value="Genomic_DNA"/>
</dbReference>
<keyword evidence="3" id="KW-1185">Reference proteome</keyword>
<evidence type="ECO:0000313" key="3">
    <source>
        <dbReference type="Proteomes" id="UP000481153"/>
    </source>
</evidence>
<proteinExistence type="predicted"/>
<dbReference type="VEuPathDB" id="FungiDB:AeMF1_015912"/>
<protein>
    <recommendedName>
        <fullName evidence="4">BZIP domain-containing protein</fullName>
    </recommendedName>
</protein>